<proteinExistence type="predicted"/>
<evidence type="ECO:0000313" key="2">
    <source>
        <dbReference type="Proteomes" id="UP000232453"/>
    </source>
</evidence>
<name>A0AA44ZNW7_PSEA5</name>
<dbReference type="AlphaFoldDB" id="A0AA44ZNW7"/>
<evidence type="ECO:0000313" key="1">
    <source>
        <dbReference type="EMBL" id="PKB30381.1"/>
    </source>
</evidence>
<organism evidence="1 2">
    <name type="scientific">Pseudonocardia alni</name>
    <name type="common">Amycolata alni</name>
    <dbReference type="NCBI Taxonomy" id="33907"/>
    <lineage>
        <taxon>Bacteria</taxon>
        <taxon>Bacillati</taxon>
        <taxon>Actinomycetota</taxon>
        <taxon>Actinomycetes</taxon>
        <taxon>Pseudonocardiales</taxon>
        <taxon>Pseudonocardiaceae</taxon>
        <taxon>Pseudonocardia</taxon>
    </lineage>
</organism>
<accession>A0AA44ZNW7</accession>
<comment type="caution">
    <text evidence="1">The sequence shown here is derived from an EMBL/GenBank/DDBJ whole genome shotgun (WGS) entry which is preliminary data.</text>
</comment>
<sequence>MSHSTIGAGLPCDRHRSGWSAFMGVTSWLETRGSALTPLRIR</sequence>
<protein>
    <submittedName>
        <fullName evidence="1">Uncharacterized protein</fullName>
    </submittedName>
</protein>
<reference evidence="1 2" key="1">
    <citation type="submission" date="2017-11" db="EMBL/GenBank/DDBJ databases">
        <title>Sequencing the genomes of 1000 actinobacteria strains.</title>
        <authorList>
            <person name="Klenk H.-P."/>
        </authorList>
    </citation>
    <scope>NUCLEOTIDE SEQUENCE [LARGE SCALE GENOMIC DNA]</scope>
    <source>
        <strain evidence="1 2">DSM 44104</strain>
    </source>
</reference>
<dbReference type="EMBL" id="PHUJ01000003">
    <property type="protein sequence ID" value="PKB30381.1"/>
    <property type="molecule type" value="Genomic_DNA"/>
</dbReference>
<dbReference type="Proteomes" id="UP000232453">
    <property type="component" value="Unassembled WGS sequence"/>
</dbReference>
<gene>
    <name evidence="1" type="ORF">ATL51_2041</name>
</gene>